<organism evidence="4 5">
    <name type="scientific">Lithospermum erythrorhizon</name>
    <name type="common">Purple gromwell</name>
    <name type="synonym">Lithospermum officinale var. erythrorhizon</name>
    <dbReference type="NCBI Taxonomy" id="34254"/>
    <lineage>
        <taxon>Eukaryota</taxon>
        <taxon>Viridiplantae</taxon>
        <taxon>Streptophyta</taxon>
        <taxon>Embryophyta</taxon>
        <taxon>Tracheophyta</taxon>
        <taxon>Spermatophyta</taxon>
        <taxon>Magnoliopsida</taxon>
        <taxon>eudicotyledons</taxon>
        <taxon>Gunneridae</taxon>
        <taxon>Pentapetalae</taxon>
        <taxon>asterids</taxon>
        <taxon>lamiids</taxon>
        <taxon>Boraginales</taxon>
        <taxon>Boraginaceae</taxon>
        <taxon>Boraginoideae</taxon>
        <taxon>Lithospermeae</taxon>
        <taxon>Lithospermum</taxon>
    </lineage>
</organism>
<dbReference type="AlphaFoldDB" id="A0AAV3P8B6"/>
<dbReference type="Pfam" id="PF00967">
    <property type="entry name" value="Barwin"/>
    <property type="match status" value="1"/>
</dbReference>
<keyword evidence="5" id="KW-1185">Reference proteome</keyword>
<keyword evidence="2" id="KW-0732">Signal</keyword>
<dbReference type="PRINTS" id="PR00602">
    <property type="entry name" value="BARWIN"/>
</dbReference>
<feature type="signal peptide" evidence="2">
    <location>
        <begin position="1"/>
        <end position="20"/>
    </location>
</feature>
<evidence type="ECO:0000313" key="4">
    <source>
        <dbReference type="EMBL" id="GAA0147720.1"/>
    </source>
</evidence>
<name>A0AAV3P8B6_LITER</name>
<dbReference type="GO" id="GO:0042742">
    <property type="term" value="P:defense response to bacterium"/>
    <property type="evidence" value="ECO:0007669"/>
    <property type="project" value="InterPro"/>
</dbReference>
<dbReference type="PANTHER" id="PTHR46351">
    <property type="entry name" value="WOUND-INDUCED PROTEIN WIN2"/>
    <property type="match status" value="1"/>
</dbReference>
<accession>A0AAV3P8B6</accession>
<gene>
    <name evidence="4" type="ORF">LIER_42966</name>
</gene>
<dbReference type="InterPro" id="IPR044301">
    <property type="entry name" value="PR4"/>
</dbReference>
<dbReference type="PANTHER" id="PTHR46351:SF6">
    <property type="entry name" value="PATHOGENESIS-RELATED PROTEIN PR-4A"/>
    <property type="match status" value="1"/>
</dbReference>
<dbReference type="GO" id="GO:0004540">
    <property type="term" value="F:RNA nuclease activity"/>
    <property type="evidence" value="ECO:0007669"/>
    <property type="project" value="InterPro"/>
</dbReference>
<dbReference type="PROSITE" id="PS51174">
    <property type="entry name" value="BARWIN_3"/>
    <property type="match status" value="1"/>
</dbReference>
<dbReference type="InterPro" id="IPR036908">
    <property type="entry name" value="RlpA-like_sf"/>
</dbReference>
<dbReference type="Proteomes" id="UP001454036">
    <property type="component" value="Unassembled WGS sequence"/>
</dbReference>
<reference evidence="4 5" key="1">
    <citation type="submission" date="2024-01" db="EMBL/GenBank/DDBJ databases">
        <title>The complete chloroplast genome sequence of Lithospermum erythrorhizon: insights into the phylogenetic relationship among Boraginaceae species and the maternal lineages of purple gromwells.</title>
        <authorList>
            <person name="Okada T."/>
            <person name="Watanabe K."/>
        </authorList>
    </citation>
    <scope>NUCLEOTIDE SEQUENCE [LARGE SCALE GENOMIC DNA]</scope>
</reference>
<evidence type="ECO:0000256" key="1">
    <source>
        <dbReference type="ARBA" id="ARBA00023157"/>
    </source>
</evidence>
<evidence type="ECO:0000313" key="5">
    <source>
        <dbReference type="Proteomes" id="UP001454036"/>
    </source>
</evidence>
<dbReference type="EMBL" id="BAABME010031953">
    <property type="protein sequence ID" value="GAA0147720.1"/>
    <property type="molecule type" value="Genomic_DNA"/>
</dbReference>
<feature type="chain" id="PRO_5043349003" description="Barwin domain-containing protein" evidence="2">
    <location>
        <begin position="21"/>
        <end position="141"/>
    </location>
</feature>
<evidence type="ECO:0000256" key="2">
    <source>
        <dbReference type="SAM" id="SignalP"/>
    </source>
</evidence>
<comment type="caution">
    <text evidence="4">The sequence shown here is derived from an EMBL/GenBank/DDBJ whole genome shotgun (WGS) entry which is preliminary data.</text>
</comment>
<proteinExistence type="predicted"/>
<sequence>MTMLSLCIAFLVALVATTAAQSATNVRATYHNYNPEQNGWSLYAVSAYCSTWYGDRPIEWRSRYGWTAFCHPTPQGQAVCGRCVRVTNTATGNQETVRIVDQCQNGGMDLDVGVFNRLDTNGQGRFDGHLTVNYAFVNCGD</sequence>
<evidence type="ECO:0000259" key="3">
    <source>
        <dbReference type="PROSITE" id="PS51174"/>
    </source>
</evidence>
<feature type="domain" description="Barwin" evidence="3">
    <location>
        <begin position="21"/>
        <end position="141"/>
    </location>
</feature>
<protein>
    <recommendedName>
        <fullName evidence="3">Barwin domain-containing protein</fullName>
    </recommendedName>
</protein>
<dbReference type="InterPro" id="IPR001153">
    <property type="entry name" value="Barwin_dom"/>
</dbReference>
<keyword evidence="1" id="KW-1015">Disulfide bond</keyword>
<dbReference type="Gene3D" id="2.40.40.10">
    <property type="entry name" value="RlpA-like domain"/>
    <property type="match status" value="1"/>
</dbReference>
<dbReference type="GO" id="GO:0050832">
    <property type="term" value="P:defense response to fungus"/>
    <property type="evidence" value="ECO:0007669"/>
    <property type="project" value="InterPro"/>
</dbReference>
<dbReference type="SUPFAM" id="SSF50685">
    <property type="entry name" value="Barwin-like endoglucanases"/>
    <property type="match status" value="1"/>
</dbReference>